<dbReference type="EMBL" id="CAJMXA010000189">
    <property type="protein sequence ID" value="CAE6420362.1"/>
    <property type="molecule type" value="Genomic_DNA"/>
</dbReference>
<sequence>MHTLRGVYAHRVLEKYHSQFRFEEIPEYDPDKKAPQPIASTTGDVPKIGIIGAGIAGLYTALILDWLNRDGPQFSYEILEANPDRIGGRLYTHHFKTKNPGTYDYYDVGAMRFPSIPWMKPVHDLFDYLELNKLGLIIPYIMSDKAGNNISYFNGQVLSARQIEAQINAGQYDVFNTGLSLEESPETIFKSVFGPFKKKLSSEDPAVWKAGLEELFEYDDWSTRTFMRFRPDRMMDISPGRLPQEIISYLETLDTSTGNYDQAFAESVLDSVDFDTPGTTWVCIKGGAEVIADKARKMVKEKQNVHLGKQVSAIAPRISKDGKDVTGVYLTIHGEENDRVYDHVISTMSLSCLSVVDMSKCKLDWKTRWPIRQLHYDASVKVAIRFSERWWEDSKLVAPQIGGVSSTDRPTRVVVYPSYGIPKEPGTKEGSETKKEYGTTMIVSYTWAQDALRLGSGVNESTLSQELLDVILKDLTDMHGIKDDKLLRQLMIDHHAWDWTHDKFTMGPFALFSPAQFTHLYPEVTKPAFGRLHFAGEATSVHHAWVVGALYSAFRCVVEVLAAHNRKDLIKKLQAKDSPFASAGVEDDEHELSVELIGKQVALGVYEGKKLAELIPK</sequence>
<feature type="domain" description="Amine oxidase" evidence="1">
    <location>
        <begin position="55"/>
        <end position="561"/>
    </location>
</feature>
<dbReference type="GO" id="GO:0009063">
    <property type="term" value="P:amino acid catabolic process"/>
    <property type="evidence" value="ECO:0007669"/>
    <property type="project" value="TreeGrafter"/>
</dbReference>
<dbReference type="Gene3D" id="3.50.50.60">
    <property type="entry name" value="FAD/NAD(P)-binding domain"/>
    <property type="match status" value="1"/>
</dbReference>
<organism evidence="2 3">
    <name type="scientific">Rhizoctonia solani</name>
    <dbReference type="NCBI Taxonomy" id="456999"/>
    <lineage>
        <taxon>Eukaryota</taxon>
        <taxon>Fungi</taxon>
        <taxon>Dikarya</taxon>
        <taxon>Basidiomycota</taxon>
        <taxon>Agaricomycotina</taxon>
        <taxon>Agaricomycetes</taxon>
        <taxon>Cantharellales</taxon>
        <taxon>Ceratobasidiaceae</taxon>
        <taxon>Rhizoctonia</taxon>
    </lineage>
</organism>
<dbReference type="Pfam" id="PF01593">
    <property type="entry name" value="Amino_oxidase"/>
    <property type="match status" value="1"/>
</dbReference>
<dbReference type="Gene3D" id="1.10.10.1620">
    <property type="match status" value="1"/>
</dbReference>
<dbReference type="GO" id="GO:0001716">
    <property type="term" value="F:L-amino-acid oxidase activity"/>
    <property type="evidence" value="ECO:0007669"/>
    <property type="project" value="TreeGrafter"/>
</dbReference>
<dbReference type="SUPFAM" id="SSF54373">
    <property type="entry name" value="FAD-linked reductases, C-terminal domain"/>
    <property type="match status" value="1"/>
</dbReference>
<reference evidence="2" key="1">
    <citation type="submission" date="2021-01" db="EMBL/GenBank/DDBJ databases">
        <authorList>
            <person name="Kaushik A."/>
        </authorList>
    </citation>
    <scope>NUCLEOTIDE SEQUENCE</scope>
    <source>
        <strain evidence="2">AG6-10EEA</strain>
    </source>
</reference>
<name>A0A8H2X8L3_9AGAM</name>
<dbReference type="AlphaFoldDB" id="A0A8H2X8L3"/>
<evidence type="ECO:0000259" key="1">
    <source>
        <dbReference type="Pfam" id="PF01593"/>
    </source>
</evidence>
<gene>
    <name evidence="2" type="ORF">RDB_LOCUS11455</name>
</gene>
<proteinExistence type="predicted"/>
<evidence type="ECO:0000313" key="3">
    <source>
        <dbReference type="Proteomes" id="UP000663853"/>
    </source>
</evidence>
<protein>
    <recommendedName>
        <fullName evidence="1">Amine oxidase domain-containing protein</fullName>
    </recommendedName>
</protein>
<comment type="caution">
    <text evidence="2">The sequence shown here is derived from an EMBL/GenBank/DDBJ whole genome shotgun (WGS) entry which is preliminary data.</text>
</comment>
<dbReference type="SUPFAM" id="SSF51905">
    <property type="entry name" value="FAD/NAD(P)-binding domain"/>
    <property type="match status" value="1"/>
</dbReference>
<dbReference type="InterPro" id="IPR002937">
    <property type="entry name" value="Amino_oxidase"/>
</dbReference>
<dbReference type="PANTHER" id="PTHR10742">
    <property type="entry name" value="FLAVIN MONOAMINE OXIDASE"/>
    <property type="match status" value="1"/>
</dbReference>
<dbReference type="PANTHER" id="PTHR10742:SF342">
    <property type="entry name" value="AMINE OXIDASE"/>
    <property type="match status" value="1"/>
</dbReference>
<accession>A0A8H2X8L3</accession>
<dbReference type="Proteomes" id="UP000663853">
    <property type="component" value="Unassembled WGS sequence"/>
</dbReference>
<dbReference type="InterPro" id="IPR036188">
    <property type="entry name" value="FAD/NAD-bd_sf"/>
</dbReference>
<dbReference type="InterPro" id="IPR050281">
    <property type="entry name" value="Flavin_monoamine_oxidase"/>
</dbReference>
<evidence type="ECO:0000313" key="2">
    <source>
        <dbReference type="EMBL" id="CAE6420362.1"/>
    </source>
</evidence>
<dbReference type="Gene3D" id="3.90.660.10">
    <property type="match status" value="1"/>
</dbReference>